<protein>
    <submittedName>
        <fullName evidence="3">Fibronectin type III domain-containing protein</fullName>
    </submittedName>
</protein>
<sequence length="540" mass="58520">MSLRRLSLLLVPACAAWLGCGEAPLPSEEQTPSPIVMDPREGTAVISNEDVLPGCGEMDAGTGPVDAGTSVLVTADTRFHSNAGVTVVPQDLSGRDVEILIPNGIDFDRRTGTPVAGGLRFDNVPDGEYFLRSNRFYYLTRERHFDLGVNRIGRPDAVYTSLNETPVSAELFNLEPWQQWSSSAEPGSAVQLISADVDAYSSFSSSEELAVGATSIVDPYAYAFSSNGYGLAALDQAKGDRLYVNQLNSVAVGTLPSGGTLAYQTLVSSAHLPSFSFTPDGTTALPLAATMTPVRQTPFSLEWRLNEFSRWRTDSNPTGTINLASMSLLPIPFGYQHGWVGYQGELFNLWLPRGEDGVITNRFAYGNPYPSSWGVVGTISYSFRSPTPVIVGTRAHYPSGNIFITDRMDHLIASPIQPGISPPRELRIDGVDAYVPRVVGTNQPVISWRAPALRAPRNYVVSVLQLISTFTATPTLRFYVPGDRTQVRLPPGLLLPGTSYYVRVTADDSPYYEPSRAPYVTAELLPAVSADTFSAVFTTP</sequence>
<keyword evidence="4" id="KW-1185">Reference proteome</keyword>
<organism evidence="3 4">
    <name type="scientific">Corallococcus macrosporus</name>
    <dbReference type="NCBI Taxonomy" id="35"/>
    <lineage>
        <taxon>Bacteria</taxon>
        <taxon>Pseudomonadati</taxon>
        <taxon>Myxococcota</taxon>
        <taxon>Myxococcia</taxon>
        <taxon>Myxococcales</taxon>
        <taxon>Cystobacterineae</taxon>
        <taxon>Myxococcaceae</taxon>
        <taxon>Corallococcus</taxon>
    </lineage>
</organism>
<proteinExistence type="predicted"/>
<evidence type="ECO:0000313" key="3">
    <source>
        <dbReference type="EMBL" id="MBN8229511.1"/>
    </source>
</evidence>
<comment type="caution">
    <text evidence="3">The sequence shown here is derived from an EMBL/GenBank/DDBJ whole genome shotgun (WGS) entry which is preliminary data.</text>
</comment>
<keyword evidence="1" id="KW-0732">Signal</keyword>
<dbReference type="SUPFAM" id="SSF49265">
    <property type="entry name" value="Fibronectin type III"/>
    <property type="match status" value="1"/>
</dbReference>
<dbReference type="EMBL" id="JAFIMU010000007">
    <property type="protein sequence ID" value="MBN8229511.1"/>
    <property type="molecule type" value="Genomic_DNA"/>
</dbReference>
<feature type="chain" id="PRO_5045677514" evidence="1">
    <location>
        <begin position="16"/>
        <end position="540"/>
    </location>
</feature>
<accession>A0ABS3DEX8</accession>
<dbReference type="Proteomes" id="UP000664052">
    <property type="component" value="Unassembled WGS sequence"/>
</dbReference>
<evidence type="ECO:0000256" key="1">
    <source>
        <dbReference type="SAM" id="SignalP"/>
    </source>
</evidence>
<dbReference type="PROSITE" id="PS50853">
    <property type="entry name" value="FN3"/>
    <property type="match status" value="1"/>
</dbReference>
<dbReference type="InterPro" id="IPR036116">
    <property type="entry name" value="FN3_sf"/>
</dbReference>
<feature type="signal peptide" evidence="1">
    <location>
        <begin position="1"/>
        <end position="15"/>
    </location>
</feature>
<reference evidence="3 4" key="1">
    <citation type="submission" date="2021-02" db="EMBL/GenBank/DDBJ databases">
        <title>De Novo genome assembly of isolated myxobacteria.</title>
        <authorList>
            <person name="Stevens D.C."/>
        </authorList>
    </citation>
    <scope>NUCLEOTIDE SEQUENCE [LARGE SCALE GENOMIC DNA]</scope>
    <source>
        <strain evidence="3 4">ATCC 29039</strain>
    </source>
</reference>
<dbReference type="PROSITE" id="PS51257">
    <property type="entry name" value="PROKAR_LIPOPROTEIN"/>
    <property type="match status" value="1"/>
</dbReference>
<name>A0ABS3DEX8_9BACT</name>
<dbReference type="RefSeq" id="WP_207052804.1">
    <property type="nucleotide sequence ID" value="NZ_JAFIMU010000007.1"/>
</dbReference>
<dbReference type="InterPro" id="IPR003961">
    <property type="entry name" value="FN3_dom"/>
</dbReference>
<gene>
    <name evidence="3" type="ORF">JYK02_18540</name>
</gene>
<feature type="domain" description="Fibronectin type-III" evidence="2">
    <location>
        <begin position="422"/>
        <end position="527"/>
    </location>
</feature>
<evidence type="ECO:0000259" key="2">
    <source>
        <dbReference type="PROSITE" id="PS50853"/>
    </source>
</evidence>
<evidence type="ECO:0000313" key="4">
    <source>
        <dbReference type="Proteomes" id="UP000664052"/>
    </source>
</evidence>